<evidence type="ECO:0000313" key="1">
    <source>
        <dbReference type="EMBL" id="KZT34463.1"/>
    </source>
</evidence>
<sequence>MIADEQVVKGHQSIQQQPTGLLLMAPELLLKILHGLCLKDIVNIAQTCLFLRSLVISNKAGVMGAYDQYALDLPLGCPIDDLPGALLYELACRFNATSLRLGRAQGPLQSVQEELVDLKFLGLEWRPDHCFRHFFQRGDIFAFRSGTVIIILKLGRSSVLKRHVKLDLGPDPFHQVDYQLIQEGRSLLIAYASSNFTEHSETMDLHVKEVDITEKAFGEMTTHLKIAIPDNQTTLVTIRDPYLVAICSIGPDGYNNYLVDWRKQTLMLFDILRPGESQSIEMGMAKPVLDISEIIFHPEEAMMIVFYHPSDEDQRCRIHLCRVDIPLGMTSIAQDGLIQPSHLSHHTVESRGVLTTLPESLSESPFVLSVLSVGLRSLSGLSWVMDVIIHANPRHTRTPHVQTDKHDDTAKSYTSRLSIDLSNWTSAITALDNSMLYSYDRVLNHSILPRCERAIEQIQGTPFFVVERSGQVEVFIPKFENGEGHEPCWVSLVLPGPNLNPTPNSESSQTVLDAYLWKSLLCLFNVQTGKLYACFGKYLCVVQL</sequence>
<protein>
    <recommendedName>
        <fullName evidence="3">F-box domain-containing protein</fullName>
    </recommendedName>
</protein>
<dbReference type="AlphaFoldDB" id="A0A165ZMU2"/>
<evidence type="ECO:0008006" key="3">
    <source>
        <dbReference type="Google" id="ProtNLM"/>
    </source>
</evidence>
<keyword evidence="2" id="KW-1185">Reference proteome</keyword>
<proteinExistence type="predicted"/>
<gene>
    <name evidence="1" type="ORF">SISSUDRAFT_1052754</name>
</gene>
<organism evidence="1 2">
    <name type="scientific">Sistotremastrum suecicum HHB10207 ss-3</name>
    <dbReference type="NCBI Taxonomy" id="1314776"/>
    <lineage>
        <taxon>Eukaryota</taxon>
        <taxon>Fungi</taxon>
        <taxon>Dikarya</taxon>
        <taxon>Basidiomycota</taxon>
        <taxon>Agaricomycotina</taxon>
        <taxon>Agaricomycetes</taxon>
        <taxon>Sistotremastrales</taxon>
        <taxon>Sistotremastraceae</taxon>
        <taxon>Sistotremastrum</taxon>
    </lineage>
</organism>
<dbReference type="EMBL" id="KV428180">
    <property type="protein sequence ID" value="KZT34463.1"/>
    <property type="molecule type" value="Genomic_DNA"/>
</dbReference>
<dbReference type="InterPro" id="IPR036047">
    <property type="entry name" value="F-box-like_dom_sf"/>
</dbReference>
<accession>A0A165ZMU2</accession>
<dbReference type="SUPFAM" id="SSF81383">
    <property type="entry name" value="F-box domain"/>
    <property type="match status" value="1"/>
</dbReference>
<dbReference type="Proteomes" id="UP000076798">
    <property type="component" value="Unassembled WGS sequence"/>
</dbReference>
<name>A0A165ZMU2_9AGAM</name>
<evidence type="ECO:0000313" key="2">
    <source>
        <dbReference type="Proteomes" id="UP000076798"/>
    </source>
</evidence>
<reference evidence="1 2" key="1">
    <citation type="journal article" date="2016" name="Mol. Biol. Evol.">
        <title>Comparative Genomics of Early-Diverging Mushroom-Forming Fungi Provides Insights into the Origins of Lignocellulose Decay Capabilities.</title>
        <authorList>
            <person name="Nagy L.G."/>
            <person name="Riley R."/>
            <person name="Tritt A."/>
            <person name="Adam C."/>
            <person name="Daum C."/>
            <person name="Floudas D."/>
            <person name="Sun H."/>
            <person name="Yadav J.S."/>
            <person name="Pangilinan J."/>
            <person name="Larsson K.H."/>
            <person name="Matsuura K."/>
            <person name="Barry K."/>
            <person name="Labutti K."/>
            <person name="Kuo R."/>
            <person name="Ohm R.A."/>
            <person name="Bhattacharya S.S."/>
            <person name="Shirouzu T."/>
            <person name="Yoshinaga Y."/>
            <person name="Martin F.M."/>
            <person name="Grigoriev I.V."/>
            <person name="Hibbett D.S."/>
        </authorList>
    </citation>
    <scope>NUCLEOTIDE SEQUENCE [LARGE SCALE GENOMIC DNA]</scope>
    <source>
        <strain evidence="1 2">HHB10207 ss-3</strain>
    </source>
</reference>